<dbReference type="Pfam" id="PF19934">
    <property type="entry name" value="DUF6397"/>
    <property type="match status" value="1"/>
</dbReference>
<dbReference type="Proteomes" id="UP001601627">
    <property type="component" value="Unassembled WGS sequence"/>
</dbReference>
<keyword evidence="3" id="KW-1185">Reference proteome</keyword>
<sequence length="310" mass="34736">MPGHHTRTHDATATVTVTAERTSADRDTWVTTGRAARELCLKRSEFDLAVRLGRIRTARDDCGGGRRVARAEIERLRAGPGFPETLRRSVRAVGTTEGAALMEVPKTRFTRLARLGLLVPVSFRLNRYRAVVWLYPAEELGLFRADGRNAQLLTGRTPESLRSRLDAGLDLRPRNWRARHLGHLLRQADDPWARAGAVASLLDPLHVSQVVEDLCDRSHLGRFREQPPAHGAPGSPAAHLARDLMTARDPDEIAWLQADLARLTQEARDHRPAPRPAPRRPGPAPRTPRAAEPARGKLRGLLGRWRRWRR</sequence>
<name>A0ABW6Q2N1_9ACTN</name>
<dbReference type="RefSeq" id="WP_388233938.1">
    <property type="nucleotide sequence ID" value="NZ_JBHVZQ010000005.1"/>
</dbReference>
<feature type="compositionally biased region" description="Low complexity" evidence="1">
    <location>
        <begin position="287"/>
        <end position="302"/>
    </location>
</feature>
<protein>
    <submittedName>
        <fullName evidence="2">DUF6397 family protein</fullName>
    </submittedName>
</protein>
<evidence type="ECO:0000313" key="2">
    <source>
        <dbReference type="EMBL" id="MFF1273460.1"/>
    </source>
</evidence>
<feature type="compositionally biased region" description="Pro residues" evidence="1">
    <location>
        <begin position="274"/>
        <end position="286"/>
    </location>
</feature>
<accession>A0ABW6Q2N1</accession>
<evidence type="ECO:0000313" key="3">
    <source>
        <dbReference type="Proteomes" id="UP001601627"/>
    </source>
</evidence>
<organism evidence="2 3">
    <name type="scientific">Streptomyces marokkonensis</name>
    <dbReference type="NCBI Taxonomy" id="324855"/>
    <lineage>
        <taxon>Bacteria</taxon>
        <taxon>Bacillati</taxon>
        <taxon>Actinomycetota</taxon>
        <taxon>Actinomycetes</taxon>
        <taxon>Kitasatosporales</taxon>
        <taxon>Streptomycetaceae</taxon>
        <taxon>Streptomyces</taxon>
    </lineage>
</organism>
<reference evidence="2 3" key="1">
    <citation type="submission" date="2024-09" db="EMBL/GenBank/DDBJ databases">
        <title>The Natural Products Discovery Center: Release of the First 8490 Sequenced Strains for Exploring Actinobacteria Biosynthetic Diversity.</title>
        <authorList>
            <person name="Kalkreuter E."/>
            <person name="Kautsar S.A."/>
            <person name="Yang D."/>
            <person name="Bader C.D."/>
            <person name="Teijaro C.N."/>
            <person name="Fluegel L."/>
            <person name="Davis C.M."/>
            <person name="Simpson J.R."/>
            <person name="Lauterbach L."/>
            <person name="Steele A.D."/>
            <person name="Gui C."/>
            <person name="Meng S."/>
            <person name="Li G."/>
            <person name="Viehrig K."/>
            <person name="Ye F."/>
            <person name="Su P."/>
            <person name="Kiefer A.F."/>
            <person name="Nichols A."/>
            <person name="Cepeda A.J."/>
            <person name="Yan W."/>
            <person name="Fan B."/>
            <person name="Jiang Y."/>
            <person name="Adhikari A."/>
            <person name="Zheng C.-J."/>
            <person name="Schuster L."/>
            <person name="Cowan T.M."/>
            <person name="Smanski M.J."/>
            <person name="Chevrette M.G."/>
            <person name="De Carvalho L.P.S."/>
            <person name="Shen B."/>
        </authorList>
    </citation>
    <scope>NUCLEOTIDE SEQUENCE [LARGE SCALE GENOMIC DNA]</scope>
    <source>
        <strain evidence="2 3">NPDC058328</strain>
    </source>
</reference>
<evidence type="ECO:0000256" key="1">
    <source>
        <dbReference type="SAM" id="MobiDB-lite"/>
    </source>
</evidence>
<gene>
    <name evidence="2" type="ORF">ACFVZC_08645</name>
</gene>
<dbReference type="EMBL" id="JBHVZQ010000005">
    <property type="protein sequence ID" value="MFF1273460.1"/>
    <property type="molecule type" value="Genomic_DNA"/>
</dbReference>
<comment type="caution">
    <text evidence="2">The sequence shown here is derived from an EMBL/GenBank/DDBJ whole genome shotgun (WGS) entry which is preliminary data.</text>
</comment>
<feature type="region of interest" description="Disordered" evidence="1">
    <location>
        <begin position="266"/>
        <end position="302"/>
    </location>
</feature>
<proteinExistence type="predicted"/>
<dbReference type="InterPro" id="IPR045652">
    <property type="entry name" value="DUF6397"/>
</dbReference>